<feature type="region of interest" description="Disordered" evidence="1">
    <location>
        <begin position="162"/>
        <end position="361"/>
    </location>
</feature>
<name>A0A7M7PWT4_STRPU</name>
<feature type="compositionally biased region" description="Low complexity" evidence="1">
    <location>
        <begin position="284"/>
        <end position="361"/>
    </location>
</feature>
<dbReference type="PROSITE" id="PS50041">
    <property type="entry name" value="C_TYPE_LECTIN_2"/>
    <property type="match status" value="1"/>
</dbReference>
<dbReference type="KEGG" id="spu:100892357"/>
<dbReference type="CDD" id="cd00037">
    <property type="entry name" value="CLECT"/>
    <property type="match status" value="1"/>
</dbReference>
<organism evidence="3 4">
    <name type="scientific">Strongylocentrotus purpuratus</name>
    <name type="common">Purple sea urchin</name>
    <dbReference type="NCBI Taxonomy" id="7668"/>
    <lineage>
        <taxon>Eukaryota</taxon>
        <taxon>Metazoa</taxon>
        <taxon>Echinodermata</taxon>
        <taxon>Eleutherozoa</taxon>
        <taxon>Echinozoa</taxon>
        <taxon>Echinoidea</taxon>
        <taxon>Euechinoidea</taxon>
        <taxon>Echinacea</taxon>
        <taxon>Camarodonta</taxon>
        <taxon>Echinidea</taxon>
        <taxon>Strongylocentrotidae</taxon>
        <taxon>Strongylocentrotus</taxon>
    </lineage>
</organism>
<dbReference type="AlphaFoldDB" id="A0A7M7PWT4"/>
<dbReference type="OMA" id="NCDPNER"/>
<feature type="compositionally biased region" description="Low complexity" evidence="1">
    <location>
        <begin position="182"/>
        <end position="195"/>
    </location>
</feature>
<dbReference type="InterPro" id="IPR016187">
    <property type="entry name" value="CTDL_fold"/>
</dbReference>
<protein>
    <recommendedName>
        <fullName evidence="2">C-type lectin domain-containing protein</fullName>
    </recommendedName>
</protein>
<dbReference type="EnsemblMetazoa" id="XM_030999827">
    <property type="protein sequence ID" value="XP_030855687"/>
    <property type="gene ID" value="LOC100892357"/>
</dbReference>
<proteinExistence type="predicted"/>
<evidence type="ECO:0000259" key="2">
    <source>
        <dbReference type="PROSITE" id="PS50041"/>
    </source>
</evidence>
<dbReference type="RefSeq" id="XP_030855687.1">
    <property type="nucleotide sequence ID" value="XM_030999827.1"/>
</dbReference>
<dbReference type="Gene3D" id="3.10.100.10">
    <property type="entry name" value="Mannose-Binding Protein A, subunit A"/>
    <property type="match status" value="1"/>
</dbReference>
<reference evidence="4" key="1">
    <citation type="submission" date="2015-02" db="EMBL/GenBank/DDBJ databases">
        <title>Genome sequencing for Strongylocentrotus purpuratus.</title>
        <authorList>
            <person name="Murali S."/>
            <person name="Liu Y."/>
            <person name="Vee V."/>
            <person name="English A."/>
            <person name="Wang M."/>
            <person name="Skinner E."/>
            <person name="Han Y."/>
            <person name="Muzny D.M."/>
            <person name="Worley K.C."/>
            <person name="Gibbs R.A."/>
        </authorList>
    </citation>
    <scope>NUCLEOTIDE SEQUENCE</scope>
</reference>
<dbReference type="Proteomes" id="UP000007110">
    <property type="component" value="Unassembled WGS sequence"/>
</dbReference>
<evidence type="ECO:0000256" key="1">
    <source>
        <dbReference type="SAM" id="MobiDB-lite"/>
    </source>
</evidence>
<dbReference type="InterPro" id="IPR016186">
    <property type="entry name" value="C-type_lectin-like/link_sf"/>
</dbReference>
<evidence type="ECO:0000313" key="3">
    <source>
        <dbReference type="EnsemblMetazoa" id="XP_030855687"/>
    </source>
</evidence>
<feature type="compositionally biased region" description="Low complexity" evidence="1">
    <location>
        <begin position="252"/>
        <end position="263"/>
    </location>
</feature>
<feature type="domain" description="C-type lectin" evidence="2">
    <location>
        <begin position="370"/>
        <end position="497"/>
    </location>
</feature>
<feature type="compositionally biased region" description="Polar residues" evidence="1">
    <location>
        <begin position="222"/>
        <end position="235"/>
    </location>
</feature>
<sequence length="512" mass="54324">MIVLAACNTNLKSQMMTSSLPLIIIMGQENVCQKIWTLVLISIVSQATSASAVLDTACQTEPSLESLCGSIRLPGSGQEIQLVPVPLRNSPQTPLALLKSFGTWNFVCTYPGSVPSGTTVKNENNLGTTTGATSLRNSAITSYPTTSSELSTIAETLITLDRSRTPSEPGVVVGGNWPSQSTPATTTPHDTVVTTDTDEQSPSTSTHTTRRMSATEAAYVTTDASGSPQSTSVYDTTRTSTPERTTTDLPESTTSSGRYSTTTEPIDVTTDASGSPQSTSVYDTTRTSTPERTTTDLPDSTTSSGRSSTPTKTNEVTTGSSNAPTTTTGQFGTQASTAKTTTDEASTTAEQTTEGSTTSTGTCPSGFVSFGDKCYFFPPAHLTSYMNYADAEDFCTDVVSAGLADDSATLLTINSLEENQFLMSHLAGVQDTVDIVGSDGVWVDCDLNGRFDCNLDYDSLPYYDYYSGWDNLYVILSLDDGLWYNDWGSNLAFVVCQITQGVGLLQVGTFVL</sequence>
<dbReference type="InterPro" id="IPR001304">
    <property type="entry name" value="C-type_lectin-like"/>
</dbReference>
<dbReference type="OrthoDB" id="9945342at2759"/>
<feature type="compositionally biased region" description="Polar residues" evidence="1">
    <location>
        <begin position="270"/>
        <end position="283"/>
    </location>
</feature>
<evidence type="ECO:0000313" key="4">
    <source>
        <dbReference type="Proteomes" id="UP000007110"/>
    </source>
</evidence>
<reference evidence="3" key="2">
    <citation type="submission" date="2021-01" db="UniProtKB">
        <authorList>
            <consortium name="EnsemblMetazoa"/>
        </authorList>
    </citation>
    <scope>IDENTIFICATION</scope>
</reference>
<dbReference type="SUPFAM" id="SSF56436">
    <property type="entry name" value="C-type lectin-like"/>
    <property type="match status" value="1"/>
</dbReference>
<dbReference type="GeneID" id="100892357"/>
<dbReference type="SMART" id="SM00034">
    <property type="entry name" value="CLECT"/>
    <property type="match status" value="1"/>
</dbReference>
<keyword evidence="4" id="KW-1185">Reference proteome</keyword>
<accession>A0A7M7PWT4</accession>
<dbReference type="InParanoid" id="A0A7M7PWT4"/>